<evidence type="ECO:0000256" key="10">
    <source>
        <dbReference type="ARBA" id="ARBA00023004"/>
    </source>
</evidence>
<feature type="transmembrane region" description="Helical" evidence="14">
    <location>
        <begin position="47"/>
        <end position="70"/>
    </location>
</feature>
<evidence type="ECO:0000256" key="4">
    <source>
        <dbReference type="ARBA" id="ARBA00022660"/>
    </source>
</evidence>
<comment type="cofactor">
    <cofactor evidence="13">
        <name>Fe cation</name>
        <dbReference type="ChEBI" id="CHEBI:24875"/>
    </cofactor>
    <text evidence="13">Binds 2 iron ions per subunit.</text>
</comment>
<dbReference type="GO" id="GO:0046872">
    <property type="term" value="F:metal ion binding"/>
    <property type="evidence" value="ECO:0007669"/>
    <property type="project" value="UniProtKB-UniRule"/>
</dbReference>
<keyword evidence="5 13" id="KW-0812">Transmembrane</keyword>
<keyword evidence="4 13" id="KW-0679">Respiratory chain</keyword>
<dbReference type="PANTHER" id="PTHR31803">
    <property type="entry name" value="ALTERNATIVE OXIDASE"/>
    <property type="match status" value="1"/>
</dbReference>
<comment type="similarity">
    <text evidence="2 13">Belongs to the alternative oxidase family.</text>
</comment>
<evidence type="ECO:0000256" key="2">
    <source>
        <dbReference type="ARBA" id="ARBA00008388"/>
    </source>
</evidence>
<evidence type="ECO:0000256" key="9">
    <source>
        <dbReference type="ARBA" id="ARBA00023002"/>
    </source>
</evidence>
<comment type="function">
    <text evidence="12">Catalyzes cyanide-resistant oxygen consumption. May increase respiration when the cytochrome respiratory pathway is restricted, or in response to low temperatures.</text>
</comment>
<reference evidence="16" key="1">
    <citation type="submission" date="2015-05" db="EMBL/GenBank/DDBJ databases">
        <authorList>
            <person name="Fogelqvist Johan"/>
        </authorList>
    </citation>
    <scope>NUCLEOTIDE SEQUENCE [LARGE SCALE GENOMIC DNA]</scope>
</reference>
<protein>
    <recommendedName>
        <fullName evidence="13">Alternative oxidase</fullName>
        <ecNumber evidence="13">1.-.-.-</ecNumber>
    </recommendedName>
</protein>
<dbReference type="AlphaFoldDB" id="A0A0G4MG46"/>
<dbReference type="GO" id="GO:0009916">
    <property type="term" value="F:alternative oxidase activity"/>
    <property type="evidence" value="ECO:0007669"/>
    <property type="project" value="UniProtKB-UniRule"/>
</dbReference>
<dbReference type="EMBL" id="CVQI01025491">
    <property type="protein sequence ID" value="CRK33144.1"/>
    <property type="molecule type" value="Genomic_DNA"/>
</dbReference>
<comment type="subcellular location">
    <subcellularLocation>
        <location evidence="1">Mitochondrion inner membrane</location>
        <topology evidence="1">Multi-pass membrane protein</topology>
        <orientation evidence="1">Matrix side</orientation>
    </subcellularLocation>
</comment>
<dbReference type="Proteomes" id="UP000045706">
    <property type="component" value="Unassembled WGS sequence"/>
</dbReference>
<accession>A0A0G4MG46</accession>
<evidence type="ECO:0000256" key="14">
    <source>
        <dbReference type="SAM" id="Phobius"/>
    </source>
</evidence>
<keyword evidence="10 13" id="KW-0408">Iron</keyword>
<dbReference type="PANTHER" id="PTHR31803:SF3">
    <property type="entry name" value="ALTERNATIVE OXIDASE"/>
    <property type="match status" value="1"/>
</dbReference>
<dbReference type="EC" id="1.-.-.-" evidence="13"/>
<name>A0A0G4MG46_VERLO</name>
<evidence type="ECO:0000256" key="1">
    <source>
        <dbReference type="ARBA" id="ARBA00004292"/>
    </source>
</evidence>
<dbReference type="GO" id="GO:0010230">
    <property type="term" value="P:alternative respiration"/>
    <property type="evidence" value="ECO:0007669"/>
    <property type="project" value="TreeGrafter"/>
</dbReference>
<keyword evidence="11 13" id="KW-0472">Membrane</keyword>
<proteinExistence type="inferred from homology"/>
<keyword evidence="6 13" id="KW-0479">Metal-binding</keyword>
<evidence type="ECO:0000256" key="5">
    <source>
        <dbReference type="ARBA" id="ARBA00022692"/>
    </source>
</evidence>
<evidence type="ECO:0000313" key="15">
    <source>
        <dbReference type="EMBL" id="CRK33144.1"/>
    </source>
</evidence>
<dbReference type="GO" id="GO:0098803">
    <property type="term" value="C:respiratory chain complex"/>
    <property type="evidence" value="ECO:0007669"/>
    <property type="project" value="UniProtKB-UniRule"/>
</dbReference>
<evidence type="ECO:0000256" key="12">
    <source>
        <dbReference type="ARBA" id="ARBA00025285"/>
    </source>
</evidence>
<keyword evidence="9 13" id="KW-0560">Oxidoreductase</keyword>
<evidence type="ECO:0000256" key="3">
    <source>
        <dbReference type="ARBA" id="ARBA00022448"/>
    </source>
</evidence>
<organism evidence="15 16">
    <name type="scientific">Verticillium longisporum</name>
    <name type="common">Verticillium dahliae var. longisporum</name>
    <dbReference type="NCBI Taxonomy" id="100787"/>
    <lineage>
        <taxon>Eukaryota</taxon>
        <taxon>Fungi</taxon>
        <taxon>Dikarya</taxon>
        <taxon>Ascomycota</taxon>
        <taxon>Pezizomycotina</taxon>
        <taxon>Sordariomycetes</taxon>
        <taxon>Hypocreomycetidae</taxon>
        <taxon>Glomerellales</taxon>
        <taxon>Plectosphaerellaceae</taxon>
        <taxon>Verticillium</taxon>
    </lineage>
</organism>
<dbReference type="GO" id="GO:0005743">
    <property type="term" value="C:mitochondrial inner membrane"/>
    <property type="evidence" value="ECO:0007669"/>
    <property type="project" value="UniProtKB-SubCell"/>
</dbReference>
<evidence type="ECO:0000256" key="6">
    <source>
        <dbReference type="ARBA" id="ARBA00022723"/>
    </source>
</evidence>
<keyword evidence="7 13" id="KW-0249">Electron transport</keyword>
<keyword evidence="8 14" id="KW-1133">Transmembrane helix</keyword>
<gene>
    <name evidence="15" type="ORF">BN1723_018510</name>
</gene>
<dbReference type="Gene3D" id="1.20.1260.140">
    <property type="entry name" value="Alternative oxidase"/>
    <property type="match status" value="1"/>
</dbReference>
<evidence type="ECO:0000256" key="7">
    <source>
        <dbReference type="ARBA" id="ARBA00022982"/>
    </source>
</evidence>
<evidence type="ECO:0000256" key="11">
    <source>
        <dbReference type="ARBA" id="ARBA00023136"/>
    </source>
</evidence>
<keyword evidence="3" id="KW-0813">Transport</keyword>
<dbReference type="Pfam" id="PF01786">
    <property type="entry name" value="AOX"/>
    <property type="match status" value="1"/>
</dbReference>
<evidence type="ECO:0000256" key="8">
    <source>
        <dbReference type="ARBA" id="ARBA00022989"/>
    </source>
</evidence>
<dbReference type="InterPro" id="IPR038659">
    <property type="entry name" value="AOX_sf"/>
</dbReference>
<evidence type="ECO:0000313" key="16">
    <source>
        <dbReference type="Proteomes" id="UP000045706"/>
    </source>
</evidence>
<dbReference type="InterPro" id="IPR002680">
    <property type="entry name" value="AOX"/>
</dbReference>
<evidence type="ECO:0000256" key="13">
    <source>
        <dbReference type="RuleBase" id="RU003779"/>
    </source>
</evidence>
<feature type="non-terminal residue" evidence="15">
    <location>
        <position position="121"/>
    </location>
</feature>
<sequence>MVAGMLRHLGSLRRMKRDNGWIETLLEESYNERMHLLTFMKMSEPGWFMKVMLIGAQGVFFNGMFLSYLVSPKITHRFVGYLEEEAVHTYSRCIREIEEGQLPKWSDPNFNIPDLAVQYWN</sequence>